<keyword evidence="2" id="KW-1185">Reference proteome</keyword>
<protein>
    <submittedName>
        <fullName evidence="3">Uncharacterized protein LOC108626803</fullName>
    </submittedName>
</protein>
<evidence type="ECO:0000256" key="1">
    <source>
        <dbReference type="SAM" id="MobiDB-lite"/>
    </source>
</evidence>
<organism evidence="2 3">
    <name type="scientific">Ceratina calcarata</name>
    <dbReference type="NCBI Taxonomy" id="156304"/>
    <lineage>
        <taxon>Eukaryota</taxon>
        <taxon>Metazoa</taxon>
        <taxon>Ecdysozoa</taxon>
        <taxon>Arthropoda</taxon>
        <taxon>Hexapoda</taxon>
        <taxon>Insecta</taxon>
        <taxon>Pterygota</taxon>
        <taxon>Neoptera</taxon>
        <taxon>Endopterygota</taxon>
        <taxon>Hymenoptera</taxon>
        <taxon>Apocrita</taxon>
        <taxon>Aculeata</taxon>
        <taxon>Apoidea</taxon>
        <taxon>Anthophila</taxon>
        <taxon>Apidae</taxon>
        <taxon>Ceratina</taxon>
        <taxon>Zadontomerus</taxon>
    </lineage>
</organism>
<dbReference type="KEGG" id="ccal:108626803"/>
<evidence type="ECO:0000313" key="2">
    <source>
        <dbReference type="Proteomes" id="UP000694925"/>
    </source>
</evidence>
<sequence length="165" mass="19597">MSKSIVRKRRIKRKTYWCAPRKVKSISIIENVDKDPPVENKKSKKKRCKKKQRNIKKLRRIDILALPKTIKTKLENKSRFLSVNDSARKVSRPPVIENQKSYIYSRKRARMKKVKTNMNVPKNCKMNLGPRKRHSQIVLPKKMGIRLFSLVKKRLKEITNDFKTV</sequence>
<gene>
    <name evidence="3" type="primary">LOC108626803</name>
</gene>
<dbReference type="Proteomes" id="UP000694925">
    <property type="component" value="Unplaced"/>
</dbReference>
<dbReference type="AlphaFoldDB" id="A0AAJ7N8Q0"/>
<feature type="region of interest" description="Disordered" evidence="1">
    <location>
        <begin position="34"/>
        <end position="53"/>
    </location>
</feature>
<feature type="compositionally biased region" description="Basic residues" evidence="1">
    <location>
        <begin position="42"/>
        <end position="53"/>
    </location>
</feature>
<dbReference type="GeneID" id="108626803"/>
<evidence type="ECO:0000313" key="3">
    <source>
        <dbReference type="RefSeq" id="XP_017883172.1"/>
    </source>
</evidence>
<reference evidence="3" key="1">
    <citation type="submission" date="2025-08" db="UniProtKB">
        <authorList>
            <consortium name="RefSeq"/>
        </authorList>
    </citation>
    <scope>IDENTIFICATION</scope>
    <source>
        <tissue evidence="3">Whole body</tissue>
    </source>
</reference>
<name>A0AAJ7N8Q0_9HYME</name>
<accession>A0AAJ7N8Q0</accession>
<proteinExistence type="predicted"/>
<dbReference type="RefSeq" id="XP_017883172.1">
    <property type="nucleotide sequence ID" value="XM_018027683.2"/>
</dbReference>